<protein>
    <submittedName>
        <fullName evidence="1">Uncharacterized protein</fullName>
    </submittedName>
</protein>
<dbReference type="Proteomes" id="UP001597195">
    <property type="component" value="Unassembled WGS sequence"/>
</dbReference>
<reference evidence="2" key="1">
    <citation type="journal article" date="2019" name="Int. J. Syst. Evol. Microbiol.">
        <title>The Global Catalogue of Microorganisms (GCM) 10K type strain sequencing project: providing services to taxonomists for standard genome sequencing and annotation.</title>
        <authorList>
            <consortium name="The Broad Institute Genomics Platform"/>
            <consortium name="The Broad Institute Genome Sequencing Center for Infectious Disease"/>
            <person name="Wu L."/>
            <person name="Ma J."/>
        </authorList>
    </citation>
    <scope>NUCLEOTIDE SEQUENCE [LARGE SCALE GENOMIC DNA]</scope>
    <source>
        <strain evidence="2">CCM 8906</strain>
    </source>
</reference>
<comment type="caution">
    <text evidence="1">The sequence shown here is derived from an EMBL/GenBank/DDBJ whole genome shotgun (WGS) entry which is preliminary data.</text>
</comment>
<proteinExistence type="predicted"/>
<gene>
    <name evidence="1" type="ORF">ACFQ5T_00940</name>
</gene>
<name>A0ABW4GZN5_9LACO</name>
<sequence length="82" mass="9335">MQNFNSFRVSTLTKATNLVTLKVIRSIAKGFSVSTNRTISSQKNQTSQQAIANDWKKIGKDIEFGVVKYDRKLTRQAVKDKR</sequence>
<accession>A0ABW4GZN5</accession>
<dbReference type="EMBL" id="JBHTOM010000001">
    <property type="protein sequence ID" value="MFD1548255.1"/>
    <property type="molecule type" value="Genomic_DNA"/>
</dbReference>
<dbReference type="RefSeq" id="WP_125701147.1">
    <property type="nucleotide sequence ID" value="NZ_JBHTOM010000001.1"/>
</dbReference>
<organism evidence="1 2">
    <name type="scientific">Levilactobacillus fuyuanensis</name>
    <dbReference type="NCBI Taxonomy" id="2486022"/>
    <lineage>
        <taxon>Bacteria</taxon>
        <taxon>Bacillati</taxon>
        <taxon>Bacillota</taxon>
        <taxon>Bacilli</taxon>
        <taxon>Lactobacillales</taxon>
        <taxon>Lactobacillaceae</taxon>
        <taxon>Levilactobacillus</taxon>
    </lineage>
</organism>
<evidence type="ECO:0000313" key="1">
    <source>
        <dbReference type="EMBL" id="MFD1548255.1"/>
    </source>
</evidence>
<keyword evidence="2" id="KW-1185">Reference proteome</keyword>
<evidence type="ECO:0000313" key="2">
    <source>
        <dbReference type="Proteomes" id="UP001597195"/>
    </source>
</evidence>